<sequence length="617" mass="69669">MIKTLIYLLTFFTASYVPSNLYAQATSESEKNKFFEFNVAGILVYKQDEKGNSLPDFSYVGYQAGEKALPTLPVKITIGPIEGDNTHNIQNALDILGNFPLDKNGHRGALLLKKGVYHVEGVIAINQSGIVLRGEGNGPDGTILIAKGYGDVKYKRTFIQVGNDDKIQLDKSSFQEIEDDFVPIGTHTFKVKSATSFKIGDRIVVFRPSTKNWITEIGCDTIESRWAGIRDIQWVKEKSSDNQSKFKKAGFYYQRLGYDSHYSILKNKNETWEEFQKRIPISEDGKSFDFTRQWEAGEYDLYFERQITHVKANQITIDAPIVHTLDAKFGGGGIFHFKTPTRISEVGIENLRLISEFSEPVSGHPYGAPEEQIKAEQHAWNGIVLNENTENTWVRDITGNYFGWSLVSAKGKKATIQDCVNLGHASKIDGGRRYPFMINGQLNLVQRCITFEGRHEFVNQEKTQGPNVFVDCIGFDSKQNSGPHHRYAVGNLYDNITSEKPMESRYRGKSGTGHGWAGTQTCFYNCVAPEFFVEAPPGGISWLIGSGSIKKNAKLEKPVSLYYQQVQDRLGKTALTYLLIEDQLKFMGEYRWVQNRLNVENKKYHKSIDVGTIPEEI</sequence>
<proteinExistence type="predicted"/>
<keyword evidence="3" id="KW-1185">Reference proteome</keyword>
<gene>
    <name evidence="2" type="ORF">ACFQ39_12175</name>
</gene>
<comment type="caution">
    <text evidence="2">The sequence shown here is derived from an EMBL/GenBank/DDBJ whole genome shotgun (WGS) entry which is preliminary data.</text>
</comment>
<feature type="chain" id="PRO_5045300271" description="Pectate lyase" evidence="1">
    <location>
        <begin position="24"/>
        <end position="617"/>
    </location>
</feature>
<dbReference type="EMBL" id="JBHTMY010000003">
    <property type="protein sequence ID" value="MFD1316377.1"/>
    <property type="molecule type" value="Genomic_DNA"/>
</dbReference>
<dbReference type="InterPro" id="IPR011050">
    <property type="entry name" value="Pectin_lyase_fold/virulence"/>
</dbReference>
<accession>A0ABW3Y3B4</accession>
<name>A0ABW3Y3B4_9FLAO</name>
<dbReference type="Proteomes" id="UP001597201">
    <property type="component" value="Unassembled WGS sequence"/>
</dbReference>
<dbReference type="SUPFAM" id="SSF51126">
    <property type="entry name" value="Pectin lyase-like"/>
    <property type="match status" value="1"/>
</dbReference>
<dbReference type="RefSeq" id="WP_377179293.1">
    <property type="nucleotide sequence ID" value="NZ_JBHTMY010000003.1"/>
</dbReference>
<reference evidence="3" key="1">
    <citation type="journal article" date="2019" name="Int. J. Syst. Evol. Microbiol.">
        <title>The Global Catalogue of Microorganisms (GCM) 10K type strain sequencing project: providing services to taxonomists for standard genome sequencing and annotation.</title>
        <authorList>
            <consortium name="The Broad Institute Genomics Platform"/>
            <consortium name="The Broad Institute Genome Sequencing Center for Infectious Disease"/>
            <person name="Wu L."/>
            <person name="Ma J."/>
        </authorList>
    </citation>
    <scope>NUCLEOTIDE SEQUENCE [LARGE SCALE GENOMIC DNA]</scope>
    <source>
        <strain evidence="3">CCUG 61485</strain>
    </source>
</reference>
<evidence type="ECO:0000256" key="1">
    <source>
        <dbReference type="SAM" id="SignalP"/>
    </source>
</evidence>
<organism evidence="2 3">
    <name type="scientific">Namhaeicola litoreus</name>
    <dbReference type="NCBI Taxonomy" id="1052145"/>
    <lineage>
        <taxon>Bacteria</taxon>
        <taxon>Pseudomonadati</taxon>
        <taxon>Bacteroidota</taxon>
        <taxon>Flavobacteriia</taxon>
        <taxon>Flavobacteriales</taxon>
        <taxon>Flavobacteriaceae</taxon>
        <taxon>Namhaeicola</taxon>
    </lineage>
</organism>
<evidence type="ECO:0000313" key="2">
    <source>
        <dbReference type="EMBL" id="MFD1316377.1"/>
    </source>
</evidence>
<feature type="signal peptide" evidence="1">
    <location>
        <begin position="1"/>
        <end position="23"/>
    </location>
</feature>
<keyword evidence="1" id="KW-0732">Signal</keyword>
<protein>
    <recommendedName>
        <fullName evidence="4">Pectate lyase</fullName>
    </recommendedName>
</protein>
<evidence type="ECO:0000313" key="3">
    <source>
        <dbReference type="Proteomes" id="UP001597201"/>
    </source>
</evidence>
<evidence type="ECO:0008006" key="4">
    <source>
        <dbReference type="Google" id="ProtNLM"/>
    </source>
</evidence>